<dbReference type="AlphaFoldDB" id="A0A3D9FF63"/>
<evidence type="ECO:0000313" key="4">
    <source>
        <dbReference type="EMBL" id="RED16288.1"/>
    </source>
</evidence>
<feature type="transmembrane region" description="Helical" evidence="1">
    <location>
        <begin position="61"/>
        <end position="82"/>
    </location>
</feature>
<dbReference type="InterPro" id="IPR043128">
    <property type="entry name" value="Rev_trsase/Diguanyl_cyclase"/>
</dbReference>
<dbReference type="Pfam" id="PF00990">
    <property type="entry name" value="GGDEF"/>
    <property type="match status" value="1"/>
</dbReference>
<dbReference type="PROSITE" id="PS50887">
    <property type="entry name" value="GGDEF"/>
    <property type="match status" value="1"/>
</dbReference>
<proteinExistence type="predicted"/>
<dbReference type="SMART" id="SM00267">
    <property type="entry name" value="GGDEF"/>
    <property type="match status" value="1"/>
</dbReference>
<evidence type="ECO:0000259" key="2">
    <source>
        <dbReference type="PROSITE" id="PS50883"/>
    </source>
</evidence>
<dbReference type="Pfam" id="PF00563">
    <property type="entry name" value="EAL"/>
    <property type="match status" value="1"/>
</dbReference>
<dbReference type="CDD" id="cd01948">
    <property type="entry name" value="EAL"/>
    <property type="match status" value="1"/>
</dbReference>
<evidence type="ECO:0000259" key="3">
    <source>
        <dbReference type="PROSITE" id="PS50887"/>
    </source>
</evidence>
<evidence type="ECO:0000256" key="1">
    <source>
        <dbReference type="SAM" id="Phobius"/>
    </source>
</evidence>
<dbReference type="InterPro" id="IPR001633">
    <property type="entry name" value="EAL_dom"/>
</dbReference>
<dbReference type="RefSeq" id="WP_116235709.1">
    <property type="nucleotide sequence ID" value="NZ_QRDP01000004.1"/>
</dbReference>
<dbReference type="NCBIfam" id="TIGR00254">
    <property type="entry name" value="GGDEF"/>
    <property type="match status" value="1"/>
</dbReference>
<dbReference type="InterPro" id="IPR052155">
    <property type="entry name" value="Biofilm_reg_signaling"/>
</dbReference>
<feature type="transmembrane region" description="Helical" evidence="1">
    <location>
        <begin position="126"/>
        <end position="144"/>
    </location>
</feature>
<dbReference type="Gene3D" id="3.30.70.270">
    <property type="match status" value="1"/>
</dbReference>
<keyword evidence="1" id="KW-0812">Transmembrane</keyword>
<feature type="domain" description="EAL" evidence="2">
    <location>
        <begin position="394"/>
        <end position="644"/>
    </location>
</feature>
<dbReference type="CDD" id="cd01949">
    <property type="entry name" value="GGDEF"/>
    <property type="match status" value="1"/>
</dbReference>
<dbReference type="PANTHER" id="PTHR44757">
    <property type="entry name" value="DIGUANYLATE CYCLASE DGCP"/>
    <property type="match status" value="1"/>
</dbReference>
<dbReference type="PROSITE" id="PS50883">
    <property type="entry name" value="EAL"/>
    <property type="match status" value="1"/>
</dbReference>
<dbReference type="SUPFAM" id="SSF141868">
    <property type="entry name" value="EAL domain-like"/>
    <property type="match status" value="1"/>
</dbReference>
<comment type="caution">
    <text evidence="4">The sequence shown here is derived from an EMBL/GenBank/DDBJ whole genome shotgun (WGS) entry which is preliminary data.</text>
</comment>
<dbReference type="SMART" id="SM00052">
    <property type="entry name" value="EAL"/>
    <property type="match status" value="1"/>
</dbReference>
<dbReference type="EMBL" id="QRDP01000004">
    <property type="protein sequence ID" value="RED16288.1"/>
    <property type="molecule type" value="Genomic_DNA"/>
</dbReference>
<dbReference type="Proteomes" id="UP000256310">
    <property type="component" value="Unassembled WGS sequence"/>
</dbReference>
<name>A0A3D9FF63_9SPHN</name>
<dbReference type="InterPro" id="IPR029787">
    <property type="entry name" value="Nucleotide_cyclase"/>
</dbReference>
<protein>
    <submittedName>
        <fullName evidence="4">Diguanylate cyclase/phosphodiesterase</fullName>
    </submittedName>
</protein>
<dbReference type="SUPFAM" id="SSF55073">
    <property type="entry name" value="Nucleotide cyclase"/>
    <property type="match status" value="1"/>
</dbReference>
<organism evidence="4 5">
    <name type="scientific">Parasphingopyxis lamellibrachiae</name>
    <dbReference type="NCBI Taxonomy" id="680125"/>
    <lineage>
        <taxon>Bacteria</taxon>
        <taxon>Pseudomonadati</taxon>
        <taxon>Pseudomonadota</taxon>
        <taxon>Alphaproteobacteria</taxon>
        <taxon>Sphingomonadales</taxon>
        <taxon>Sphingomonadaceae</taxon>
        <taxon>Parasphingopyxis</taxon>
    </lineage>
</organism>
<keyword evidence="1" id="KW-1133">Transmembrane helix</keyword>
<dbReference type="InterPro" id="IPR000160">
    <property type="entry name" value="GGDEF_dom"/>
</dbReference>
<sequence length="657" mass="71406">MPTVGSKLRHLAASESSLARQVRGALVGTLYTSPASLAIGAIAGSVTAGCIAYASGSLSLLICSIAIHLVGILRIFSAVIYIRRKTVGSPDEQLHWERIYEIGAWLYASLLGAQAFLTLTQSSETMLLLMATIMATGYSAGVAARNAGRPIIAIGQLCLGTLPMAIGLFVTGTPLSITLGLCTIIFMMGMVDISLQTYEVVYTALSGKQEKSEVAARFEKMARSDMLTGLDNRLAMQMRLGELLDAVDPDESEKLAVIWMDLDHFKTINDTLGHLAGDKVLIVTAQRVKAVLGDRGWLARFGGDEFVIMALVSSSEEAGTLGAEILESVSQPVSINENIVEVAASLGVAVAPDHGRQSEIMLKNADIALYHAKNEGGKRVQIFEPFMHEDFLMLRQIESGLTDALENDEFTVLFQPIIDLATGRTKSCEALLRWKHPELGDVSPAMFIPVAESAGLIGDITEWVLRKACEAAAEWPEDVHISVNISPALLKQNNLPVTIIETLVNTGMVARRLELEITESVLLDKNPHTNSLLRQLQKMGLRLCLDDFGTGFSSLTYLRSWEFDTIKIDKSFIRNIGNSPTDQKIIGAVVQLAKSLDVATVAEGVETEEQLSRVREAGCSRVQGYYYARPMTAAQATERLVQEELPDDGPLKIVNQR</sequence>
<feature type="transmembrane region" description="Helical" evidence="1">
    <location>
        <begin position="102"/>
        <end position="119"/>
    </location>
</feature>
<gene>
    <name evidence="4" type="ORF">DFR46_1310</name>
</gene>
<keyword evidence="5" id="KW-1185">Reference proteome</keyword>
<reference evidence="4 5" key="1">
    <citation type="submission" date="2018-07" db="EMBL/GenBank/DDBJ databases">
        <title>Genomic Encyclopedia of Type Strains, Phase IV (KMG-IV): sequencing the most valuable type-strain genomes for metagenomic binning, comparative biology and taxonomic classification.</title>
        <authorList>
            <person name="Goeker M."/>
        </authorList>
    </citation>
    <scope>NUCLEOTIDE SEQUENCE [LARGE SCALE GENOMIC DNA]</scope>
    <source>
        <strain evidence="4 5">DSM 26725</strain>
    </source>
</reference>
<dbReference type="PANTHER" id="PTHR44757:SF2">
    <property type="entry name" value="BIOFILM ARCHITECTURE MAINTENANCE PROTEIN MBAA"/>
    <property type="match status" value="1"/>
</dbReference>
<feature type="transmembrane region" description="Helical" evidence="1">
    <location>
        <begin position="35"/>
        <end position="54"/>
    </location>
</feature>
<dbReference type="Gene3D" id="3.20.20.450">
    <property type="entry name" value="EAL domain"/>
    <property type="match status" value="1"/>
</dbReference>
<dbReference type="InterPro" id="IPR035919">
    <property type="entry name" value="EAL_sf"/>
</dbReference>
<keyword evidence="1" id="KW-0472">Membrane</keyword>
<dbReference type="OrthoDB" id="9814202at2"/>
<evidence type="ECO:0000313" key="5">
    <source>
        <dbReference type="Proteomes" id="UP000256310"/>
    </source>
</evidence>
<accession>A0A3D9FF63</accession>
<feature type="domain" description="GGDEF" evidence="3">
    <location>
        <begin position="253"/>
        <end position="385"/>
    </location>
</feature>